<dbReference type="AlphaFoldDB" id="A0A517M7Y6"/>
<keyword evidence="2" id="KW-1185">Reference proteome</keyword>
<organism evidence="1 2">
    <name type="scientific">Rosistilla ulvae</name>
    <dbReference type="NCBI Taxonomy" id="1930277"/>
    <lineage>
        <taxon>Bacteria</taxon>
        <taxon>Pseudomonadati</taxon>
        <taxon>Planctomycetota</taxon>
        <taxon>Planctomycetia</taxon>
        <taxon>Pirellulales</taxon>
        <taxon>Pirellulaceae</taxon>
        <taxon>Rosistilla</taxon>
    </lineage>
</organism>
<dbReference type="KEGG" id="ruv:EC9_52270"/>
<reference evidence="1 2" key="1">
    <citation type="submission" date="2019-02" db="EMBL/GenBank/DDBJ databases">
        <title>Deep-cultivation of Planctomycetes and their phenomic and genomic characterization uncovers novel biology.</title>
        <authorList>
            <person name="Wiegand S."/>
            <person name="Jogler M."/>
            <person name="Boedeker C."/>
            <person name="Pinto D."/>
            <person name="Vollmers J."/>
            <person name="Rivas-Marin E."/>
            <person name="Kohn T."/>
            <person name="Peeters S.H."/>
            <person name="Heuer A."/>
            <person name="Rast P."/>
            <person name="Oberbeckmann S."/>
            <person name="Bunk B."/>
            <person name="Jeske O."/>
            <person name="Meyerdierks A."/>
            <person name="Storesund J.E."/>
            <person name="Kallscheuer N."/>
            <person name="Luecker S."/>
            <person name="Lage O.M."/>
            <person name="Pohl T."/>
            <person name="Merkel B.J."/>
            <person name="Hornburger P."/>
            <person name="Mueller R.-W."/>
            <person name="Bruemmer F."/>
            <person name="Labrenz M."/>
            <person name="Spormann A.M."/>
            <person name="Op den Camp H."/>
            <person name="Overmann J."/>
            <person name="Amann R."/>
            <person name="Jetten M.S.M."/>
            <person name="Mascher T."/>
            <person name="Medema M.H."/>
            <person name="Devos D.P."/>
            <person name="Kaster A.-K."/>
            <person name="Ovreas L."/>
            <person name="Rohde M."/>
            <person name="Galperin M.Y."/>
            <person name="Jogler C."/>
        </authorList>
    </citation>
    <scope>NUCLEOTIDE SEQUENCE [LARGE SCALE GENOMIC DNA]</scope>
    <source>
        <strain evidence="1 2">EC9</strain>
    </source>
</reference>
<dbReference type="Proteomes" id="UP000319557">
    <property type="component" value="Chromosome"/>
</dbReference>
<proteinExistence type="predicted"/>
<dbReference type="EMBL" id="CP036261">
    <property type="protein sequence ID" value="QDS91008.1"/>
    <property type="molecule type" value="Genomic_DNA"/>
</dbReference>
<sequence length="179" mass="20185">MPLALPVHHDRSATLGIGDQRFNFVHVAAACRVQQPAHPQYFSRLATHISLAAPIGLPDVETSSPKHWQSQWHTQLDCNESFRVATGVVRRWPPGLSWVALALPVCRVATYLDWPWVPLALPVLWGRRLNIRQTRVSDLSPLNQIPTLKPSTASPLRRIWMPSKPLPGQKRLKVGNNPW</sequence>
<gene>
    <name evidence="1" type="ORF">EC9_52270</name>
</gene>
<name>A0A517M7Y6_9BACT</name>
<accession>A0A517M7Y6</accession>
<evidence type="ECO:0000313" key="2">
    <source>
        <dbReference type="Proteomes" id="UP000319557"/>
    </source>
</evidence>
<protein>
    <submittedName>
        <fullName evidence="1">Uncharacterized protein</fullName>
    </submittedName>
</protein>
<evidence type="ECO:0000313" key="1">
    <source>
        <dbReference type="EMBL" id="QDS91008.1"/>
    </source>
</evidence>